<organism evidence="2 3">
    <name type="scientific">Tistrella mobilis</name>
    <dbReference type="NCBI Taxonomy" id="171437"/>
    <lineage>
        <taxon>Bacteria</taxon>
        <taxon>Pseudomonadati</taxon>
        <taxon>Pseudomonadota</taxon>
        <taxon>Alphaproteobacteria</taxon>
        <taxon>Geminicoccales</taxon>
        <taxon>Geminicoccaceae</taxon>
        <taxon>Tistrella</taxon>
    </lineage>
</organism>
<gene>
    <name evidence="2" type="ORF">AUP44_15180</name>
</gene>
<evidence type="ECO:0000259" key="1">
    <source>
        <dbReference type="PROSITE" id="PS50943"/>
    </source>
</evidence>
<dbReference type="AlphaFoldDB" id="A0A162JTV7"/>
<dbReference type="InterPro" id="IPR010982">
    <property type="entry name" value="Lambda_DNA-bd_dom_sf"/>
</dbReference>
<sequence>MEAAVTDTLYPYTECGLDNVYLANGYTLRETPYGETLAIHDIDRLHRAIGLALVRRPGGLSGAELRFLRVELGWSQEELARLLGRDKQTVGRWERGESNIDPLAERVLKLIFTEHAGAENTPRLTERLSAFAAETAGGGRMDVVMEERGGWQSRAA</sequence>
<dbReference type="Proteomes" id="UP000075787">
    <property type="component" value="Unassembled WGS sequence"/>
</dbReference>
<evidence type="ECO:0000313" key="3">
    <source>
        <dbReference type="Proteomes" id="UP000075787"/>
    </source>
</evidence>
<dbReference type="Pfam" id="PF01381">
    <property type="entry name" value="HTH_3"/>
    <property type="match status" value="1"/>
</dbReference>
<comment type="caution">
    <text evidence="2">The sequence shown here is derived from an EMBL/GenBank/DDBJ whole genome shotgun (WGS) entry which is preliminary data.</text>
</comment>
<protein>
    <recommendedName>
        <fullName evidence="1">HTH cro/C1-type domain-containing protein</fullName>
    </recommendedName>
</protein>
<evidence type="ECO:0000313" key="2">
    <source>
        <dbReference type="EMBL" id="KYO49876.1"/>
    </source>
</evidence>
<dbReference type="CDD" id="cd00093">
    <property type="entry name" value="HTH_XRE"/>
    <property type="match status" value="1"/>
</dbReference>
<reference evidence="2 3" key="1">
    <citation type="submission" date="2015-12" db="EMBL/GenBank/DDBJ databases">
        <title>Genome sequence of Tistrella mobilis MCCC 1A02139.</title>
        <authorList>
            <person name="Lu L."/>
            <person name="Lai Q."/>
            <person name="Shao Z."/>
            <person name="Qian P."/>
        </authorList>
    </citation>
    <scope>NUCLEOTIDE SEQUENCE [LARGE SCALE GENOMIC DNA]</scope>
    <source>
        <strain evidence="2 3">MCCC 1A02139</strain>
    </source>
</reference>
<dbReference type="PROSITE" id="PS50943">
    <property type="entry name" value="HTH_CROC1"/>
    <property type="match status" value="1"/>
</dbReference>
<dbReference type="EMBL" id="LPZR01000213">
    <property type="protein sequence ID" value="KYO49876.1"/>
    <property type="molecule type" value="Genomic_DNA"/>
</dbReference>
<dbReference type="GO" id="GO:0003677">
    <property type="term" value="F:DNA binding"/>
    <property type="evidence" value="ECO:0007669"/>
    <property type="project" value="InterPro"/>
</dbReference>
<dbReference type="OrthoDB" id="7365244at2"/>
<dbReference type="SUPFAM" id="SSF47413">
    <property type="entry name" value="lambda repressor-like DNA-binding domains"/>
    <property type="match status" value="1"/>
</dbReference>
<dbReference type="InterPro" id="IPR001387">
    <property type="entry name" value="Cro/C1-type_HTH"/>
</dbReference>
<dbReference type="OMA" id="EVEDHWE"/>
<feature type="domain" description="HTH cro/C1-type" evidence="1">
    <location>
        <begin position="65"/>
        <end position="101"/>
    </location>
</feature>
<dbReference type="SMART" id="SM00530">
    <property type="entry name" value="HTH_XRE"/>
    <property type="match status" value="1"/>
</dbReference>
<name>A0A162JTV7_9PROT</name>
<proteinExistence type="predicted"/>
<accession>A0A162JTV7</accession>
<dbReference type="Gene3D" id="1.10.260.40">
    <property type="entry name" value="lambda repressor-like DNA-binding domains"/>
    <property type="match status" value="1"/>
</dbReference>